<comment type="caution">
    <text evidence="2">The sequence shown here is derived from an EMBL/GenBank/DDBJ whole genome shotgun (WGS) entry which is preliminary data.</text>
</comment>
<protein>
    <submittedName>
        <fullName evidence="2">Uncharacterized protein</fullName>
    </submittedName>
</protein>
<keyword evidence="1" id="KW-0812">Transmembrane</keyword>
<keyword evidence="1" id="KW-1133">Transmembrane helix</keyword>
<name>A0A242N7R5_CABSO</name>
<evidence type="ECO:0000313" key="3">
    <source>
        <dbReference type="Proteomes" id="UP000195221"/>
    </source>
</evidence>
<gene>
    <name evidence="2" type="ORF">PAMC26577_00905</name>
</gene>
<dbReference type="AlphaFoldDB" id="A0A242N7R5"/>
<dbReference type="EMBL" id="NBTZ01000009">
    <property type="protein sequence ID" value="OTP79454.1"/>
    <property type="molecule type" value="Genomic_DNA"/>
</dbReference>
<dbReference type="Proteomes" id="UP000195221">
    <property type="component" value="Unassembled WGS sequence"/>
</dbReference>
<reference evidence="2 3" key="1">
    <citation type="submission" date="2017-03" db="EMBL/GenBank/DDBJ databases">
        <title>Genome analysis of strain PAMC 26577.</title>
        <authorList>
            <person name="Oh H.-M."/>
            <person name="Yang J.-A."/>
        </authorList>
    </citation>
    <scope>NUCLEOTIDE SEQUENCE [LARGE SCALE GENOMIC DNA]</scope>
    <source>
        <strain evidence="2 3">PAMC 26577</strain>
    </source>
</reference>
<organism evidence="2 3">
    <name type="scientific">Caballeronia sordidicola</name>
    <name type="common">Burkholderia sordidicola</name>
    <dbReference type="NCBI Taxonomy" id="196367"/>
    <lineage>
        <taxon>Bacteria</taxon>
        <taxon>Pseudomonadati</taxon>
        <taxon>Pseudomonadota</taxon>
        <taxon>Betaproteobacteria</taxon>
        <taxon>Burkholderiales</taxon>
        <taxon>Burkholderiaceae</taxon>
        <taxon>Caballeronia</taxon>
    </lineage>
</organism>
<dbReference type="RefSeq" id="WP_075357902.1">
    <property type="nucleotide sequence ID" value="NZ_MSRG01000020.1"/>
</dbReference>
<evidence type="ECO:0000313" key="2">
    <source>
        <dbReference type="EMBL" id="OTP79454.1"/>
    </source>
</evidence>
<feature type="transmembrane region" description="Helical" evidence="1">
    <location>
        <begin position="38"/>
        <end position="58"/>
    </location>
</feature>
<evidence type="ECO:0000256" key="1">
    <source>
        <dbReference type="SAM" id="Phobius"/>
    </source>
</evidence>
<sequence>MNQQRTADSSTAPLLEVGAPAQPRARRGVRIAKRAFRIIRNLLAILGICFAYLLWVGFMQYQDRADAGDTACSFTHCM</sequence>
<proteinExistence type="predicted"/>
<keyword evidence="1" id="KW-0472">Membrane</keyword>
<accession>A0A242N7R5</accession>